<protein>
    <recommendedName>
        <fullName evidence="5">Lipoprotein</fullName>
    </recommendedName>
</protein>
<keyword evidence="4" id="KW-1185">Reference proteome</keyword>
<comment type="caution">
    <text evidence="3">The sequence shown here is derived from an EMBL/GenBank/DDBJ whole genome shotgun (WGS) entry which is preliminary data.</text>
</comment>
<evidence type="ECO:0000256" key="2">
    <source>
        <dbReference type="SAM" id="SignalP"/>
    </source>
</evidence>
<dbReference type="Proteomes" id="UP000019678">
    <property type="component" value="Unassembled WGS sequence"/>
</dbReference>
<gene>
    <name evidence="3" type="ORF">CAP_5879</name>
</gene>
<organism evidence="3 4">
    <name type="scientific">Chondromyces apiculatus DSM 436</name>
    <dbReference type="NCBI Taxonomy" id="1192034"/>
    <lineage>
        <taxon>Bacteria</taxon>
        <taxon>Pseudomonadati</taxon>
        <taxon>Myxococcota</taxon>
        <taxon>Polyangia</taxon>
        <taxon>Polyangiales</taxon>
        <taxon>Polyangiaceae</taxon>
        <taxon>Chondromyces</taxon>
    </lineage>
</organism>
<feature type="compositionally biased region" description="Acidic residues" evidence="1">
    <location>
        <begin position="28"/>
        <end position="62"/>
    </location>
</feature>
<feature type="signal peptide" evidence="2">
    <location>
        <begin position="1"/>
        <end position="25"/>
    </location>
</feature>
<proteinExistence type="predicted"/>
<evidence type="ECO:0008006" key="5">
    <source>
        <dbReference type="Google" id="ProtNLM"/>
    </source>
</evidence>
<dbReference type="AlphaFoldDB" id="A0A017TFX3"/>
<sequence>MNAIRTLSILWTASLSCALAGCAVAVPEEGEDDPAIEESPGEESEEAMSEDASEEAMSEDATSEVSHEIQSEPANAVACGGSENWCLARCSRTGAHLHVVGHWTDLTTGCAVAGEAYCRQMGLGYRTFACWGHL</sequence>
<reference evidence="3 4" key="1">
    <citation type="submission" date="2013-05" db="EMBL/GenBank/DDBJ databases">
        <title>Genome assembly of Chondromyces apiculatus DSM 436.</title>
        <authorList>
            <person name="Sharma G."/>
            <person name="Khatri I."/>
            <person name="Kaur C."/>
            <person name="Mayilraj S."/>
            <person name="Subramanian S."/>
        </authorList>
    </citation>
    <scope>NUCLEOTIDE SEQUENCE [LARGE SCALE GENOMIC DNA]</scope>
    <source>
        <strain evidence="3 4">DSM 436</strain>
    </source>
</reference>
<dbReference type="PROSITE" id="PS51257">
    <property type="entry name" value="PROKAR_LIPOPROTEIN"/>
    <property type="match status" value="1"/>
</dbReference>
<dbReference type="EMBL" id="ASRX01000005">
    <property type="protein sequence ID" value="EYF08119.1"/>
    <property type="molecule type" value="Genomic_DNA"/>
</dbReference>
<accession>A0A017TFX3</accession>
<keyword evidence="2" id="KW-0732">Signal</keyword>
<evidence type="ECO:0000313" key="3">
    <source>
        <dbReference type="EMBL" id="EYF08119.1"/>
    </source>
</evidence>
<evidence type="ECO:0000256" key="1">
    <source>
        <dbReference type="SAM" id="MobiDB-lite"/>
    </source>
</evidence>
<evidence type="ECO:0000313" key="4">
    <source>
        <dbReference type="Proteomes" id="UP000019678"/>
    </source>
</evidence>
<feature type="chain" id="PRO_5001496604" description="Lipoprotein" evidence="2">
    <location>
        <begin position="26"/>
        <end position="134"/>
    </location>
</feature>
<name>A0A017TFX3_9BACT</name>
<feature type="region of interest" description="Disordered" evidence="1">
    <location>
        <begin position="28"/>
        <end position="70"/>
    </location>
</feature>